<feature type="compositionally biased region" description="Polar residues" evidence="5">
    <location>
        <begin position="1"/>
        <end position="25"/>
    </location>
</feature>
<dbReference type="GO" id="GO:0003924">
    <property type="term" value="F:GTPase activity"/>
    <property type="evidence" value="ECO:0007669"/>
    <property type="project" value="InterPro"/>
</dbReference>
<dbReference type="GO" id="GO:0005770">
    <property type="term" value="C:late endosome"/>
    <property type="evidence" value="ECO:0007669"/>
    <property type="project" value="TreeGrafter"/>
</dbReference>
<feature type="region of interest" description="Disordered" evidence="5">
    <location>
        <begin position="359"/>
        <end position="606"/>
    </location>
</feature>
<feature type="region of interest" description="Disordered" evidence="5">
    <location>
        <begin position="1"/>
        <end position="26"/>
    </location>
</feature>
<dbReference type="InterPro" id="IPR001806">
    <property type="entry name" value="Small_GTPase"/>
</dbReference>
<dbReference type="PANTHER" id="PTHR47981">
    <property type="entry name" value="RAB FAMILY"/>
    <property type="match status" value="1"/>
</dbReference>
<dbReference type="InterPro" id="IPR027417">
    <property type="entry name" value="P-loop_NTPase"/>
</dbReference>
<feature type="region of interest" description="Disordered" evidence="5">
    <location>
        <begin position="230"/>
        <end position="315"/>
    </location>
</feature>
<keyword evidence="4" id="KW-0636">Prenylation</keyword>
<feature type="compositionally biased region" description="Polar residues" evidence="5">
    <location>
        <begin position="486"/>
        <end position="499"/>
    </location>
</feature>
<feature type="compositionally biased region" description="Polar residues" evidence="5">
    <location>
        <begin position="420"/>
        <end position="439"/>
    </location>
</feature>
<accession>A0A127ZI82</accession>
<protein>
    <submittedName>
        <fullName evidence="6">Related to YPT7-GTP-binding protein of the RAB family</fullName>
    </submittedName>
</protein>
<dbReference type="OrthoDB" id="9989112at2759"/>
<dbReference type="Pfam" id="PF00071">
    <property type="entry name" value="Ras"/>
    <property type="match status" value="1"/>
</dbReference>
<dbReference type="CDD" id="cd00154">
    <property type="entry name" value="Rab"/>
    <property type="match status" value="1"/>
</dbReference>
<dbReference type="GO" id="GO:0000329">
    <property type="term" value="C:fungal-type vacuole membrane"/>
    <property type="evidence" value="ECO:0007669"/>
    <property type="project" value="TreeGrafter"/>
</dbReference>
<gene>
    <name evidence="6" type="ORF">SPSC_05171</name>
</gene>
<dbReference type="GO" id="GO:0032889">
    <property type="term" value="P:regulation of vacuole fusion, non-autophagic"/>
    <property type="evidence" value="ECO:0007669"/>
    <property type="project" value="TreeGrafter"/>
</dbReference>
<dbReference type="PRINTS" id="PR00449">
    <property type="entry name" value="RASTRNSFRMNG"/>
</dbReference>
<dbReference type="PANTHER" id="PTHR47981:SF20">
    <property type="entry name" value="RAS-RELATED PROTEIN RAB-7A"/>
    <property type="match status" value="1"/>
</dbReference>
<comment type="similarity">
    <text evidence="1">Belongs to the small GTPase superfamily. Rab family.</text>
</comment>
<proteinExistence type="inferred from homology"/>
<dbReference type="PROSITE" id="PS51419">
    <property type="entry name" value="RAB"/>
    <property type="match status" value="1"/>
</dbReference>
<dbReference type="AlphaFoldDB" id="A0A127ZI82"/>
<feature type="compositionally biased region" description="Basic residues" evidence="5">
    <location>
        <begin position="305"/>
        <end position="315"/>
    </location>
</feature>
<dbReference type="SMART" id="SM00173">
    <property type="entry name" value="RAS"/>
    <property type="match status" value="1"/>
</dbReference>
<feature type="compositionally biased region" description="Polar residues" evidence="5">
    <location>
        <begin position="392"/>
        <end position="402"/>
    </location>
</feature>
<evidence type="ECO:0000256" key="2">
    <source>
        <dbReference type="ARBA" id="ARBA00022741"/>
    </source>
</evidence>
<keyword evidence="4" id="KW-0449">Lipoprotein</keyword>
<evidence type="ECO:0000256" key="1">
    <source>
        <dbReference type="ARBA" id="ARBA00006270"/>
    </source>
</evidence>
<feature type="compositionally biased region" description="Low complexity" evidence="5">
    <location>
        <begin position="511"/>
        <end position="527"/>
    </location>
</feature>
<name>A0A127ZI82_9BASI</name>
<organism evidence="6">
    <name type="scientific">Sporisorium scitamineum</name>
    <dbReference type="NCBI Taxonomy" id="49012"/>
    <lineage>
        <taxon>Eukaryota</taxon>
        <taxon>Fungi</taxon>
        <taxon>Dikarya</taxon>
        <taxon>Basidiomycota</taxon>
        <taxon>Ustilaginomycotina</taxon>
        <taxon>Ustilaginomycetes</taxon>
        <taxon>Ustilaginales</taxon>
        <taxon>Ustilaginaceae</taxon>
        <taxon>Sporisorium</taxon>
    </lineage>
</organism>
<keyword evidence="2" id="KW-0547">Nucleotide-binding</keyword>
<feature type="compositionally biased region" description="Polar residues" evidence="5">
    <location>
        <begin position="359"/>
        <end position="370"/>
    </location>
</feature>
<dbReference type="NCBIfam" id="TIGR00231">
    <property type="entry name" value="small_GTP"/>
    <property type="match status" value="1"/>
</dbReference>
<dbReference type="SMART" id="SM00174">
    <property type="entry name" value="RHO"/>
    <property type="match status" value="1"/>
</dbReference>
<dbReference type="SUPFAM" id="SSF52540">
    <property type="entry name" value="P-loop containing nucleoside triphosphate hydrolases"/>
    <property type="match status" value="1"/>
</dbReference>
<dbReference type="GO" id="GO:0005525">
    <property type="term" value="F:GTP binding"/>
    <property type="evidence" value="ECO:0007669"/>
    <property type="project" value="UniProtKB-KW"/>
</dbReference>
<dbReference type="Gene3D" id="3.40.50.300">
    <property type="entry name" value="P-loop containing nucleotide triphosphate hydrolases"/>
    <property type="match status" value="1"/>
</dbReference>
<evidence type="ECO:0000256" key="3">
    <source>
        <dbReference type="ARBA" id="ARBA00023134"/>
    </source>
</evidence>
<feature type="compositionally biased region" description="Polar residues" evidence="5">
    <location>
        <begin position="557"/>
        <end position="571"/>
    </location>
</feature>
<sequence>MPTETATHPNGGPSTPKRTTASTAPAPTLQRLRSGDEAASTLQSSAVAAIGSIRTLASISSSGTSLHPIAPKRAIKVVLIGDGGCGKTSIRNRFLTNTFFPSYCATIGADFITKTLPLDPANPDGEKATLQIWDTAGQERFQSLGSAFYRGADAVIIAFDATKGQEGLDRIKTWYEAFMDKAPGPSDESARKRFCWICAANKVDLIQEGVCKGVDRGVVQGVLDGLVGRPDGQMDYGADVDGVSGAEEPANPVEVLSRPDPNGVEAVHTPDSVRRQQSSSRGGGEATPVSLKNQKHEDASPTPASRRKSTNYRLSRKSLSSIAAAAAKSAQTDDTGDVDDVNANGGTVKTLFATPYSTLNNKQKLSSSPQPADIKSDSAAGGAGGSGFLSSWMRSKTKTPGTQRGHHKRQSIKSIEVFQISDQEGSDVSDSGGATSSSPYAFPSRRKSGAQQTPPRSVLSASTARDRQRVDSTMSLNAPSVYHTPRGSTFFSVSPTPRTTLGVPSRTRTQSGDGSVKGLSVGSSSSLQLAKESGGKLKHKPSIASSSSAITVKPMRQQATLKAPKSTNDLFQPQPPSSPPPSPPPPPTPSTTSLPTTPHPPPAPTSNIEHGFTLFYTSAKTSHNIDRMFTHILHRVVASTTYEQAQHDNDVETPSERDERLHREQELMRRTIRLASGKSNDRWFGCC</sequence>
<reference evidence="6" key="1">
    <citation type="submission" date="2014-06" db="EMBL/GenBank/DDBJ databases">
        <authorList>
            <person name="Ju J."/>
            <person name="Zhang J."/>
        </authorList>
    </citation>
    <scope>NUCLEOTIDE SEQUENCE</scope>
    <source>
        <strain evidence="6">SscI8</strain>
    </source>
</reference>
<evidence type="ECO:0000313" key="6">
    <source>
        <dbReference type="EMBL" id="CDU25337.1"/>
    </source>
</evidence>
<dbReference type="SMART" id="SM00175">
    <property type="entry name" value="RAB"/>
    <property type="match status" value="1"/>
</dbReference>
<dbReference type="InterPro" id="IPR005225">
    <property type="entry name" value="Small_GTP-bd"/>
</dbReference>
<dbReference type="FunFam" id="3.40.50.300:FF:001447">
    <property type="entry name" value="Ras-related protein Rab-1B"/>
    <property type="match status" value="1"/>
</dbReference>
<feature type="compositionally biased region" description="Polar residues" evidence="5">
    <location>
        <begin position="449"/>
        <end position="463"/>
    </location>
</feature>
<evidence type="ECO:0000256" key="4">
    <source>
        <dbReference type="ARBA" id="ARBA00023289"/>
    </source>
</evidence>
<dbReference type="EMBL" id="LK056684">
    <property type="protein sequence ID" value="CDU25337.1"/>
    <property type="molecule type" value="Genomic_DNA"/>
</dbReference>
<evidence type="ECO:0000256" key="5">
    <source>
        <dbReference type="SAM" id="MobiDB-lite"/>
    </source>
</evidence>
<keyword evidence="3" id="KW-0342">GTP-binding</keyword>
<feature type="compositionally biased region" description="Pro residues" evidence="5">
    <location>
        <begin position="573"/>
        <end position="589"/>
    </location>
</feature>